<evidence type="ECO:0000256" key="7">
    <source>
        <dbReference type="RuleBase" id="RU363032"/>
    </source>
</evidence>
<feature type="transmembrane region" description="Helical" evidence="7">
    <location>
        <begin position="220"/>
        <end position="241"/>
    </location>
</feature>
<proteinExistence type="inferred from homology"/>
<comment type="similarity">
    <text evidence="7">Belongs to the binding-protein-dependent transport system permease family.</text>
</comment>
<reference evidence="10 11" key="1">
    <citation type="submission" date="2024-09" db="EMBL/GenBank/DDBJ databases">
        <authorList>
            <person name="Sun Q."/>
            <person name="Mori K."/>
        </authorList>
    </citation>
    <scope>NUCLEOTIDE SEQUENCE [LARGE SCALE GENOMIC DNA]</scope>
    <source>
        <strain evidence="10 11">JCM 1334</strain>
    </source>
</reference>
<dbReference type="EMBL" id="JBHMBC010000007">
    <property type="protein sequence ID" value="MFB9818490.1"/>
    <property type="molecule type" value="Genomic_DNA"/>
</dbReference>
<evidence type="ECO:0000313" key="10">
    <source>
        <dbReference type="EMBL" id="MFB9818490.1"/>
    </source>
</evidence>
<evidence type="ECO:0000256" key="2">
    <source>
        <dbReference type="ARBA" id="ARBA00022448"/>
    </source>
</evidence>
<dbReference type="InterPro" id="IPR000515">
    <property type="entry name" value="MetI-like"/>
</dbReference>
<feature type="transmembrane region" description="Helical" evidence="7">
    <location>
        <begin position="134"/>
        <end position="153"/>
    </location>
</feature>
<evidence type="ECO:0000256" key="3">
    <source>
        <dbReference type="ARBA" id="ARBA00022475"/>
    </source>
</evidence>
<dbReference type="PANTHER" id="PTHR43386:SF25">
    <property type="entry name" value="PEPTIDE ABC TRANSPORTER PERMEASE PROTEIN"/>
    <property type="match status" value="1"/>
</dbReference>
<feature type="transmembrane region" description="Helical" evidence="7">
    <location>
        <begin position="159"/>
        <end position="177"/>
    </location>
</feature>
<dbReference type="InterPro" id="IPR050366">
    <property type="entry name" value="BP-dependent_transpt_permease"/>
</dbReference>
<keyword evidence="11" id="KW-1185">Reference proteome</keyword>
<dbReference type="RefSeq" id="WP_234748820.1">
    <property type="nucleotide sequence ID" value="NZ_BAAAWN010000001.1"/>
</dbReference>
<organism evidence="10 11">
    <name type="scientific">Arthrobacter ramosus</name>
    <dbReference type="NCBI Taxonomy" id="1672"/>
    <lineage>
        <taxon>Bacteria</taxon>
        <taxon>Bacillati</taxon>
        <taxon>Actinomycetota</taxon>
        <taxon>Actinomycetes</taxon>
        <taxon>Micrococcales</taxon>
        <taxon>Micrococcaceae</taxon>
        <taxon>Arthrobacter</taxon>
    </lineage>
</organism>
<dbReference type="CDD" id="cd06261">
    <property type="entry name" value="TM_PBP2"/>
    <property type="match status" value="1"/>
</dbReference>
<comment type="subcellular location">
    <subcellularLocation>
        <location evidence="1 7">Cell membrane</location>
        <topology evidence="1 7">Multi-pass membrane protein</topology>
    </subcellularLocation>
</comment>
<keyword evidence="2 7" id="KW-0813">Transport</keyword>
<dbReference type="PANTHER" id="PTHR43386">
    <property type="entry name" value="OLIGOPEPTIDE TRANSPORT SYSTEM PERMEASE PROTEIN APPC"/>
    <property type="match status" value="1"/>
</dbReference>
<dbReference type="Pfam" id="PF00528">
    <property type="entry name" value="BPD_transp_1"/>
    <property type="match status" value="1"/>
</dbReference>
<evidence type="ECO:0000256" key="4">
    <source>
        <dbReference type="ARBA" id="ARBA00022692"/>
    </source>
</evidence>
<evidence type="ECO:0000256" key="8">
    <source>
        <dbReference type="SAM" id="MobiDB-lite"/>
    </source>
</evidence>
<keyword evidence="5 7" id="KW-1133">Transmembrane helix</keyword>
<dbReference type="InterPro" id="IPR025966">
    <property type="entry name" value="OppC_N"/>
</dbReference>
<evidence type="ECO:0000256" key="1">
    <source>
        <dbReference type="ARBA" id="ARBA00004651"/>
    </source>
</evidence>
<keyword evidence="3" id="KW-1003">Cell membrane</keyword>
<dbReference type="InterPro" id="IPR035906">
    <property type="entry name" value="MetI-like_sf"/>
</dbReference>
<accession>A0ABV5XUS0</accession>
<evidence type="ECO:0000256" key="5">
    <source>
        <dbReference type="ARBA" id="ARBA00022989"/>
    </source>
</evidence>
<feature type="transmembrane region" description="Helical" evidence="7">
    <location>
        <begin position="97"/>
        <end position="122"/>
    </location>
</feature>
<gene>
    <name evidence="10" type="ORF">ACFFP1_03135</name>
</gene>
<feature type="domain" description="ABC transmembrane type-1" evidence="9">
    <location>
        <begin position="95"/>
        <end position="288"/>
    </location>
</feature>
<protein>
    <submittedName>
        <fullName evidence="10">ABC transporter permease</fullName>
    </submittedName>
</protein>
<feature type="transmembrane region" description="Helical" evidence="7">
    <location>
        <begin position="261"/>
        <end position="283"/>
    </location>
</feature>
<comment type="caution">
    <text evidence="10">The sequence shown here is derived from an EMBL/GenBank/DDBJ whole genome shotgun (WGS) entry which is preliminary data.</text>
</comment>
<evidence type="ECO:0000259" key="9">
    <source>
        <dbReference type="PROSITE" id="PS50928"/>
    </source>
</evidence>
<sequence>MSAMTTTARAPKVPAPKGSSSLGRAVRSILKSRAATFGFALVIVNIVVAVLAPVLTSYDPIATDAMSALQESSAAHLLGTDALGRDTLTRTLFGGQYALAISFTATGLTVLLGSVIAGIAAYRGGIVDDIITRVLDSVLAVPAILSMLVVVTIFGTGPWVIILAVVVVYTGGVTRIVRAAAMDVMPKDFITAAKARGEGMFSILFREVFPNVLDIILVEFAMRASWVVLLISSLSFLGFGASPPTPDWGLMVAENRNLMAVVPMATLSPIAALATLIVGLNLAADGLAKSFGIDRMKEVLG</sequence>
<keyword evidence="4 7" id="KW-0812">Transmembrane</keyword>
<keyword evidence="6 7" id="KW-0472">Membrane</keyword>
<dbReference type="PROSITE" id="PS50928">
    <property type="entry name" value="ABC_TM1"/>
    <property type="match status" value="1"/>
</dbReference>
<dbReference type="Gene3D" id="1.10.3720.10">
    <property type="entry name" value="MetI-like"/>
    <property type="match status" value="1"/>
</dbReference>
<dbReference type="Pfam" id="PF12911">
    <property type="entry name" value="OppC_N"/>
    <property type="match status" value="1"/>
</dbReference>
<evidence type="ECO:0000256" key="6">
    <source>
        <dbReference type="ARBA" id="ARBA00023136"/>
    </source>
</evidence>
<dbReference type="SUPFAM" id="SSF161098">
    <property type="entry name" value="MetI-like"/>
    <property type="match status" value="1"/>
</dbReference>
<feature type="transmembrane region" description="Helical" evidence="7">
    <location>
        <begin position="34"/>
        <end position="55"/>
    </location>
</feature>
<dbReference type="Proteomes" id="UP001589702">
    <property type="component" value="Unassembled WGS sequence"/>
</dbReference>
<feature type="region of interest" description="Disordered" evidence="8">
    <location>
        <begin position="1"/>
        <end position="20"/>
    </location>
</feature>
<name>A0ABV5XUS0_ARTRM</name>
<evidence type="ECO:0000313" key="11">
    <source>
        <dbReference type="Proteomes" id="UP001589702"/>
    </source>
</evidence>